<dbReference type="InterPro" id="IPR002139">
    <property type="entry name" value="Ribo/fructo_kinase"/>
</dbReference>
<name>A0A382E1X8_9ZZZZ</name>
<organism evidence="3">
    <name type="scientific">marine metagenome</name>
    <dbReference type="NCBI Taxonomy" id="408172"/>
    <lineage>
        <taxon>unclassified sequences</taxon>
        <taxon>metagenomes</taxon>
        <taxon>ecological metagenomes</taxon>
    </lineage>
</organism>
<dbReference type="SUPFAM" id="SSF53613">
    <property type="entry name" value="Ribokinase-like"/>
    <property type="match status" value="1"/>
</dbReference>
<evidence type="ECO:0000256" key="1">
    <source>
        <dbReference type="ARBA" id="ARBA00022679"/>
    </source>
</evidence>
<dbReference type="PANTHER" id="PTHR10584:SF166">
    <property type="entry name" value="RIBOKINASE"/>
    <property type="match status" value="1"/>
</dbReference>
<protein>
    <recommendedName>
        <fullName evidence="4">Carbohydrate kinase PfkB domain-containing protein</fullName>
    </recommendedName>
</protein>
<accession>A0A382E1X8</accession>
<dbReference type="GO" id="GO:0005829">
    <property type="term" value="C:cytosol"/>
    <property type="evidence" value="ECO:0007669"/>
    <property type="project" value="TreeGrafter"/>
</dbReference>
<evidence type="ECO:0008006" key="4">
    <source>
        <dbReference type="Google" id="ProtNLM"/>
    </source>
</evidence>
<evidence type="ECO:0000256" key="2">
    <source>
        <dbReference type="ARBA" id="ARBA00022777"/>
    </source>
</evidence>
<evidence type="ECO:0000313" key="3">
    <source>
        <dbReference type="EMBL" id="SVB44776.1"/>
    </source>
</evidence>
<proteinExistence type="predicted"/>
<keyword evidence="2" id="KW-0418">Kinase</keyword>
<keyword evidence="1" id="KW-0808">Transferase</keyword>
<dbReference type="AlphaFoldDB" id="A0A382E1X8"/>
<dbReference type="Gene3D" id="3.40.1190.20">
    <property type="match status" value="1"/>
</dbReference>
<sequence length="54" mass="5214">MLSGMDTPGVVVVGSANLDVVVPVPHHPVTGETVMGGDHALVPGGKGANQAVAA</sequence>
<dbReference type="PANTHER" id="PTHR10584">
    <property type="entry name" value="SUGAR KINASE"/>
    <property type="match status" value="1"/>
</dbReference>
<reference evidence="3" key="1">
    <citation type="submission" date="2018-05" db="EMBL/GenBank/DDBJ databases">
        <authorList>
            <person name="Lanie J.A."/>
            <person name="Ng W.-L."/>
            <person name="Kazmierczak K.M."/>
            <person name="Andrzejewski T.M."/>
            <person name="Davidsen T.M."/>
            <person name="Wayne K.J."/>
            <person name="Tettelin H."/>
            <person name="Glass J.I."/>
            <person name="Rusch D."/>
            <person name="Podicherti R."/>
            <person name="Tsui H.-C.T."/>
            <person name="Winkler M.E."/>
        </authorList>
    </citation>
    <scope>NUCLEOTIDE SEQUENCE</scope>
</reference>
<dbReference type="PRINTS" id="PR00990">
    <property type="entry name" value="RIBOKINASE"/>
</dbReference>
<dbReference type="GO" id="GO:0016301">
    <property type="term" value="F:kinase activity"/>
    <property type="evidence" value="ECO:0007669"/>
    <property type="project" value="UniProtKB-KW"/>
</dbReference>
<dbReference type="GO" id="GO:0006796">
    <property type="term" value="P:phosphate-containing compound metabolic process"/>
    <property type="evidence" value="ECO:0007669"/>
    <property type="project" value="UniProtKB-ARBA"/>
</dbReference>
<gene>
    <name evidence="3" type="ORF">METZ01_LOCUS197630</name>
</gene>
<dbReference type="EMBL" id="UINC01042315">
    <property type="protein sequence ID" value="SVB44776.1"/>
    <property type="molecule type" value="Genomic_DNA"/>
</dbReference>
<feature type="non-terminal residue" evidence="3">
    <location>
        <position position="54"/>
    </location>
</feature>
<dbReference type="InterPro" id="IPR029056">
    <property type="entry name" value="Ribokinase-like"/>
</dbReference>